<evidence type="ECO:0000313" key="2">
    <source>
        <dbReference type="Proteomes" id="UP001060012"/>
    </source>
</evidence>
<dbReference type="EMBL" id="CP100595">
    <property type="protein sequence ID" value="UTJ07571.1"/>
    <property type="molecule type" value="Genomic_DNA"/>
</dbReference>
<protein>
    <submittedName>
        <fullName evidence="1">Uncharacterized protein</fullName>
    </submittedName>
</protein>
<evidence type="ECO:0000313" key="1">
    <source>
        <dbReference type="EMBL" id="UTJ07571.1"/>
    </source>
</evidence>
<reference evidence="1" key="1">
    <citation type="submission" date="2022-07" db="EMBL/GenBank/DDBJ databases">
        <title>Arcobacter roscoffensis sp. nov., a marine bacterium isolated from coastal seawater collected from Roscoff, France.</title>
        <authorList>
            <person name="Pascual J."/>
            <person name="Lepeaux C."/>
            <person name="Methner A."/>
            <person name="Overmann J."/>
        </authorList>
    </citation>
    <scope>NUCLEOTIDE SEQUENCE</scope>
    <source>
        <strain evidence="1">ARW1-2F2</strain>
    </source>
</reference>
<keyword evidence="2" id="KW-1185">Reference proteome</keyword>
<sequence>MKKINIKDLYIDIDLIQLNEFIKVNKTIIIDYKGNLLSENENKEAVVFISSKLDELKRINDLKLLGTTLFEKYKPVVSGTNCKIKPLNNWQEIIDFNRKTMLYFDHQSDGVEIFEDSILEDYGWHASALEVNYRQISDFIEENCEGVLLCYDNEIQFSGFAIEDNIEDLRSSVKKFIIEEAKKNIETNVVDLDDEDAQEACEFFGIEE</sequence>
<proteinExistence type="predicted"/>
<dbReference type="RefSeq" id="WP_254577745.1">
    <property type="nucleotide sequence ID" value="NZ_CP100595.1"/>
</dbReference>
<gene>
    <name evidence="1" type="ORF">NJU99_05590</name>
</gene>
<dbReference type="Proteomes" id="UP001060012">
    <property type="component" value="Chromosome"/>
</dbReference>
<organism evidence="1 2">
    <name type="scientific">Arcobacter roscoffensis</name>
    <dbReference type="NCBI Taxonomy" id="2961520"/>
    <lineage>
        <taxon>Bacteria</taxon>
        <taxon>Pseudomonadati</taxon>
        <taxon>Campylobacterota</taxon>
        <taxon>Epsilonproteobacteria</taxon>
        <taxon>Campylobacterales</taxon>
        <taxon>Arcobacteraceae</taxon>
        <taxon>Arcobacter</taxon>
    </lineage>
</organism>
<accession>A0ABY5E9V5</accession>
<name>A0ABY5E9V5_9BACT</name>